<comment type="caution">
    <text evidence="2">The sequence shown here is derived from an EMBL/GenBank/DDBJ whole genome shotgun (WGS) entry which is preliminary data.</text>
</comment>
<keyword evidence="1" id="KW-0812">Transmembrane</keyword>
<sequence>MSGSIFIYFLFFISLPLIFSVFYFLKGPGTFFSQNLNPSWQLWTLLCINIVFAAFTISIIRLPRRDGHPFNIKNLTTVKNSMRQPFHAVEIIPDDEVDKNSPHNKFFALKQNEY</sequence>
<organism evidence="2 3">
    <name type="scientific">Sinomicrobium pectinilyticum</name>
    <dbReference type="NCBI Taxonomy" id="1084421"/>
    <lineage>
        <taxon>Bacteria</taxon>
        <taxon>Pseudomonadati</taxon>
        <taxon>Bacteroidota</taxon>
        <taxon>Flavobacteriia</taxon>
        <taxon>Flavobacteriales</taxon>
        <taxon>Flavobacteriaceae</taxon>
        <taxon>Sinomicrobium</taxon>
    </lineage>
</organism>
<dbReference type="Proteomes" id="UP000267469">
    <property type="component" value="Unassembled WGS sequence"/>
</dbReference>
<protein>
    <submittedName>
        <fullName evidence="2">Uncharacterized protein</fullName>
    </submittedName>
</protein>
<evidence type="ECO:0000313" key="2">
    <source>
        <dbReference type="EMBL" id="RNL87131.1"/>
    </source>
</evidence>
<keyword evidence="1" id="KW-0472">Membrane</keyword>
<gene>
    <name evidence="2" type="ORF">ED312_10750</name>
</gene>
<evidence type="ECO:0000313" key="3">
    <source>
        <dbReference type="Proteomes" id="UP000267469"/>
    </source>
</evidence>
<keyword evidence="1" id="KW-1133">Transmembrane helix</keyword>
<name>A0A3N0EH53_SINP1</name>
<dbReference type="EMBL" id="RJTM01000073">
    <property type="protein sequence ID" value="RNL87131.1"/>
    <property type="molecule type" value="Genomic_DNA"/>
</dbReference>
<dbReference type="AlphaFoldDB" id="A0A3N0EH53"/>
<feature type="transmembrane region" description="Helical" evidence="1">
    <location>
        <begin position="40"/>
        <end position="60"/>
    </location>
</feature>
<reference evidence="2 3" key="1">
    <citation type="submission" date="2018-10" db="EMBL/GenBank/DDBJ databases">
        <title>Sinomicrobium pectinilyticum sp. nov., a pectinase-producing bacterium isolated from alkaline and saline soil, and emended description of the genus Sinomicrobium.</title>
        <authorList>
            <person name="Cheng B."/>
            <person name="Li C."/>
            <person name="Lai Q."/>
            <person name="Du M."/>
            <person name="Shao Z."/>
            <person name="Xu P."/>
            <person name="Yang C."/>
        </authorList>
    </citation>
    <scope>NUCLEOTIDE SEQUENCE [LARGE SCALE GENOMIC DNA]</scope>
    <source>
        <strain evidence="2 3">5DNS001</strain>
    </source>
</reference>
<accession>A0A3N0EH53</accession>
<evidence type="ECO:0000256" key="1">
    <source>
        <dbReference type="SAM" id="Phobius"/>
    </source>
</evidence>
<keyword evidence="3" id="KW-1185">Reference proteome</keyword>
<feature type="transmembrane region" description="Helical" evidence="1">
    <location>
        <begin position="5"/>
        <end position="25"/>
    </location>
</feature>
<proteinExistence type="predicted"/>